<protein>
    <recommendedName>
        <fullName evidence="1">Flagellar protein FlgJ N-terminal domain-containing protein</fullName>
    </recommendedName>
</protein>
<evidence type="ECO:0000313" key="2">
    <source>
        <dbReference type="EMBL" id="RLE12352.1"/>
    </source>
</evidence>
<sequence length="125" mass="14466">MFSLNTSTITQDSTSLLIFSDPIISSANLRGKDLRKVCSEFEAIFLNYLLQQMRKTIPKSGLMEEGLTQEIYEEQWYTALAHKMAEEGGIGLAKILYRQLSKSKKYKEILSEQESKTLYFRLNKR</sequence>
<feature type="domain" description="Flagellar protein FlgJ N-terminal" evidence="1">
    <location>
        <begin position="51"/>
        <end position="99"/>
    </location>
</feature>
<organism evidence="2 3">
    <name type="scientific">Aerophobetes bacterium</name>
    <dbReference type="NCBI Taxonomy" id="2030807"/>
    <lineage>
        <taxon>Bacteria</taxon>
        <taxon>Candidatus Aerophobota</taxon>
    </lineage>
</organism>
<accession>A0A662DDZ1</accession>
<name>A0A662DDZ1_UNCAE</name>
<dbReference type="AlphaFoldDB" id="A0A662DDZ1"/>
<comment type="caution">
    <text evidence="2">The sequence shown here is derived from an EMBL/GenBank/DDBJ whole genome shotgun (WGS) entry which is preliminary data.</text>
</comment>
<gene>
    <name evidence="2" type="ORF">DRI96_04665</name>
</gene>
<evidence type="ECO:0000259" key="1">
    <source>
        <dbReference type="Pfam" id="PF10135"/>
    </source>
</evidence>
<evidence type="ECO:0000313" key="3">
    <source>
        <dbReference type="Proteomes" id="UP000267654"/>
    </source>
</evidence>
<reference evidence="2 3" key="1">
    <citation type="submission" date="2018-06" db="EMBL/GenBank/DDBJ databases">
        <title>Extensive metabolic versatility and redundancy in microbially diverse, dynamic hydrothermal sediments.</title>
        <authorList>
            <person name="Dombrowski N."/>
            <person name="Teske A."/>
            <person name="Baker B.J."/>
        </authorList>
    </citation>
    <scope>NUCLEOTIDE SEQUENCE [LARGE SCALE GENOMIC DNA]</scope>
    <source>
        <strain evidence="2">B19_G9</strain>
    </source>
</reference>
<dbReference type="Pfam" id="PF10135">
    <property type="entry name" value="Rod-binding"/>
    <property type="match status" value="1"/>
</dbReference>
<dbReference type="Proteomes" id="UP000267654">
    <property type="component" value="Unassembled WGS sequence"/>
</dbReference>
<proteinExistence type="predicted"/>
<dbReference type="EMBL" id="QMQB01000165">
    <property type="protein sequence ID" value="RLE12352.1"/>
    <property type="molecule type" value="Genomic_DNA"/>
</dbReference>
<dbReference type="InterPro" id="IPR019301">
    <property type="entry name" value="Flagellar_prot_FlgJ_N"/>
</dbReference>